<comment type="domain">
    <text evidence="6">Has 3 domains, the N-terminal alpha-helical domain, an extended flexible linker and the C-terminal beta-sheet domain. The 2 C-terminal beta-sheet domains are swapped and pack against each other to form the dimer interface.</text>
</comment>
<dbReference type="Pfam" id="PF18087">
    <property type="entry name" value="RuBisCo_chap_C"/>
    <property type="match status" value="1"/>
</dbReference>
<dbReference type="RefSeq" id="WP_006616510.1">
    <property type="nucleotide sequence ID" value="NZ_BIMW01000281.1"/>
</dbReference>
<keyword evidence="3 6" id="KW-0143">Chaperone</keyword>
<evidence type="ECO:0000256" key="3">
    <source>
        <dbReference type="ARBA" id="ARBA00023186"/>
    </source>
</evidence>
<accession>A0A5M3TFQ6</accession>
<dbReference type="PANTHER" id="PTHR35299:SF6">
    <property type="entry name" value="RUBISCO ACCUMULATION FACTOR 1"/>
    <property type="match status" value="1"/>
</dbReference>
<dbReference type="Proteomes" id="UP000326169">
    <property type="component" value="Unassembled WGS sequence"/>
</dbReference>
<evidence type="ECO:0000256" key="1">
    <source>
        <dbReference type="ARBA" id="ARBA00022490"/>
    </source>
</evidence>
<dbReference type="Pfam" id="PF18578">
    <property type="entry name" value="Raf1_N"/>
    <property type="match status" value="1"/>
</dbReference>
<organism evidence="10 11">
    <name type="scientific">Limnospira platensis NIES-46</name>
    <dbReference type="NCBI Taxonomy" id="1236695"/>
    <lineage>
        <taxon>Bacteria</taxon>
        <taxon>Bacillati</taxon>
        <taxon>Cyanobacteriota</taxon>
        <taxon>Cyanophyceae</taxon>
        <taxon>Oscillatoriophycideae</taxon>
        <taxon>Oscillatoriales</taxon>
        <taxon>Sirenicapillariaceae</taxon>
        <taxon>Limnospira</taxon>
    </lineage>
</organism>
<gene>
    <name evidence="6" type="primary">raf1</name>
    <name evidence="10" type="ORF">NIES46_48900</name>
</gene>
<evidence type="ECO:0000313" key="11">
    <source>
        <dbReference type="Proteomes" id="UP000326169"/>
    </source>
</evidence>
<dbReference type="InterPro" id="IPR041358">
    <property type="entry name" value="Raf1_N"/>
</dbReference>
<reference evidence="10 11" key="1">
    <citation type="journal article" date="2019" name="J Genomics">
        <title>The Draft Genome of a Hydrogen-producing Cyanobacterium, Arthrospira platensis NIES-46.</title>
        <authorList>
            <person name="Suzuki S."/>
            <person name="Yamaguchi H."/>
            <person name="Kawachi M."/>
        </authorList>
    </citation>
    <scope>NUCLEOTIDE SEQUENCE [LARGE SCALE GENOMIC DNA]</scope>
    <source>
        <strain evidence="10 11">NIES-46</strain>
    </source>
</reference>
<proteinExistence type="inferred from homology"/>
<evidence type="ECO:0000259" key="8">
    <source>
        <dbReference type="Pfam" id="PF18578"/>
    </source>
</evidence>
<comment type="subcellular location">
    <subcellularLocation>
        <location evidence="6">Cytoplasm</location>
    </subcellularLocation>
</comment>
<keyword evidence="11" id="KW-1185">Reference proteome</keyword>
<comment type="subunit">
    <text evidence="6">Homodimer. Forms an RbcL(8)-Raf1(8) complex. Forms complexes of many stoichiometries with RbcL with and without RbcS. RbcX and Raf1 can bind simultaneously to RbcL.</text>
</comment>
<name>A0A5M3TFQ6_LIMPL</name>
<sequence>MTETSPNPKFTPPVVESNVDQQALTGQLRRKEGSWVEWGQACATLQKCGKNSGEIFEDTGFEPVQQNQVIVASQVYQSMVKGETSEKVRSHFWQKGSDILYELRILTQPLRVAAAALILEYNLDADEARNIARALKDFSLLRGIESGFSTDAGDMVAYYFAKLARQQKDIQERSRLIAKGLKFVKSAAARSELEQLLTDFTVSSPKTAPRLPVYRLEESEELPCIMPVVGRLPLNREDLQAVRWCEAIEPFGMIKFTGSGASLALPGWQVVRNSEDPVVILCPSDQLPTPLPGCQVEEVVAVIDRAARTWQADSYFLVEVEGQLELQWFEEKPEAPLLGRVVLILRPKRIVDENQMTDIWQVEE</sequence>
<feature type="domain" description="Rubisco accumulation factor 1 helix turn helix" evidence="9">
    <location>
        <begin position="21"/>
        <end position="80"/>
    </location>
</feature>
<protein>
    <recommendedName>
        <fullName evidence="5 6">RuBisCO accumulation factor 1</fullName>
    </recommendedName>
</protein>
<comment type="caution">
    <text evidence="6">Lacks conserved residue(s) required for the propagation of feature annotation.</text>
</comment>
<feature type="domain" description="Rubisco accumulation factor 1 alpha-helical" evidence="8">
    <location>
        <begin position="92"/>
        <end position="197"/>
    </location>
</feature>
<comment type="function">
    <text evidence="6">A major RuBisCO chaperone. Acts after GroEL-GroES chaperonin to fold and/or assemble the large subunit of RuBisCO (ccbL, rbcL). Cooperates with RbcX in RbcL folding, plays the major role in assembly of dimers into RbcL(8)-Raf1(8) intermediate complexes. RbcS replaces Raf1, leading to holoenzyme formation.</text>
</comment>
<evidence type="ECO:0000256" key="2">
    <source>
        <dbReference type="ARBA" id="ARBA00022531"/>
    </source>
</evidence>
<evidence type="ECO:0000256" key="5">
    <source>
        <dbReference type="ARBA" id="ARBA00023859"/>
    </source>
</evidence>
<keyword evidence="2 6" id="KW-0602">Photosynthesis</keyword>
<comment type="similarity">
    <text evidence="6">Belongs to the RAF family.</text>
</comment>
<feature type="domain" description="Rubisco accumulation factor 1 C-terminal" evidence="7">
    <location>
        <begin position="211"/>
        <end position="349"/>
    </location>
</feature>
<evidence type="ECO:0000256" key="6">
    <source>
        <dbReference type="HAMAP-Rule" id="MF_00856"/>
    </source>
</evidence>
<evidence type="ECO:0000259" key="9">
    <source>
        <dbReference type="Pfam" id="PF18579"/>
    </source>
</evidence>
<dbReference type="Pfam" id="PF18579">
    <property type="entry name" value="Raf1_HTH"/>
    <property type="match status" value="1"/>
</dbReference>
<dbReference type="InterPro" id="IPR040858">
    <property type="entry name" value="Raf1_C"/>
</dbReference>
<dbReference type="InterPro" id="IPR037494">
    <property type="entry name" value="RAF1"/>
</dbReference>
<keyword evidence="4 6" id="KW-0120">Carbon dioxide fixation</keyword>
<dbReference type="GeneID" id="301685590"/>
<dbReference type="InterPro" id="IPR046382">
    <property type="entry name" value="Raf1_cyn"/>
</dbReference>
<evidence type="ECO:0000259" key="7">
    <source>
        <dbReference type="Pfam" id="PF18087"/>
    </source>
</evidence>
<evidence type="ECO:0000256" key="4">
    <source>
        <dbReference type="ARBA" id="ARBA00023300"/>
    </source>
</evidence>
<dbReference type="PANTHER" id="PTHR35299">
    <property type="entry name" value="RUBISCO ACCUMULATION FACTOR 1"/>
    <property type="match status" value="1"/>
</dbReference>
<dbReference type="HAMAP" id="MF_00856">
    <property type="entry name" value="Raf1"/>
    <property type="match status" value="1"/>
</dbReference>
<evidence type="ECO:0000313" key="10">
    <source>
        <dbReference type="EMBL" id="GCE96816.1"/>
    </source>
</evidence>
<comment type="caution">
    <text evidence="10">The sequence shown here is derived from an EMBL/GenBank/DDBJ whole genome shotgun (WGS) entry which is preliminary data.</text>
</comment>
<keyword evidence="1 6" id="KW-0963">Cytoplasm</keyword>
<dbReference type="InterPro" id="IPR040781">
    <property type="entry name" value="Raf1_HTH"/>
</dbReference>
<dbReference type="EMBL" id="BIMW01000281">
    <property type="protein sequence ID" value="GCE96816.1"/>
    <property type="molecule type" value="Genomic_DNA"/>
</dbReference>
<feature type="region of interest" description="N-terminal alpha-helix" evidence="6">
    <location>
        <begin position="18"/>
        <end position="199"/>
    </location>
</feature>